<reference evidence="1" key="1">
    <citation type="journal article" date="2014" name="Int. J. Syst. Evol. Microbiol.">
        <title>Complete genome sequence of Corynebacterium casei LMG S-19264T (=DSM 44701T), isolated from a smear-ripened cheese.</title>
        <authorList>
            <consortium name="US DOE Joint Genome Institute (JGI-PGF)"/>
            <person name="Walter F."/>
            <person name="Albersmeier A."/>
            <person name="Kalinowski J."/>
            <person name="Ruckert C."/>
        </authorList>
    </citation>
    <scope>NUCLEOTIDE SEQUENCE</scope>
    <source>
        <strain evidence="1">KCTC 42249</strain>
    </source>
</reference>
<accession>A0A8J3E0I8</accession>
<dbReference type="EMBL" id="BMZQ01000005">
    <property type="protein sequence ID" value="GHD23235.1"/>
    <property type="molecule type" value="Genomic_DNA"/>
</dbReference>
<reference evidence="1" key="2">
    <citation type="submission" date="2020-09" db="EMBL/GenBank/DDBJ databases">
        <authorList>
            <person name="Sun Q."/>
            <person name="Kim S."/>
        </authorList>
    </citation>
    <scope>NUCLEOTIDE SEQUENCE</scope>
    <source>
        <strain evidence="1">KCTC 42249</strain>
    </source>
</reference>
<gene>
    <name evidence="1" type="ORF">GCM10016234_38340</name>
</gene>
<name>A0A8J3E0I8_9HYPH</name>
<evidence type="ECO:0000313" key="2">
    <source>
        <dbReference type="Proteomes" id="UP000630142"/>
    </source>
</evidence>
<comment type="caution">
    <text evidence="1">The sequence shown here is derived from an EMBL/GenBank/DDBJ whole genome shotgun (WGS) entry which is preliminary data.</text>
</comment>
<dbReference type="Proteomes" id="UP000630142">
    <property type="component" value="Unassembled WGS sequence"/>
</dbReference>
<sequence length="70" mass="7702">MFGNRHAETSCLMKEGKGMTFDRLQPVVKALVKSVYVLGGALVERDAELAEKLVPQRLGTAFGLRCDFVC</sequence>
<organism evidence="1 2">
    <name type="scientific">Tianweitania populi</name>
    <dbReference type="NCBI Taxonomy" id="1607949"/>
    <lineage>
        <taxon>Bacteria</taxon>
        <taxon>Pseudomonadati</taxon>
        <taxon>Pseudomonadota</taxon>
        <taxon>Alphaproteobacteria</taxon>
        <taxon>Hyphomicrobiales</taxon>
        <taxon>Phyllobacteriaceae</taxon>
        <taxon>Tianweitania</taxon>
    </lineage>
</organism>
<protein>
    <submittedName>
        <fullName evidence="1">Uncharacterized protein</fullName>
    </submittedName>
</protein>
<keyword evidence="2" id="KW-1185">Reference proteome</keyword>
<evidence type="ECO:0000313" key="1">
    <source>
        <dbReference type="EMBL" id="GHD23235.1"/>
    </source>
</evidence>
<dbReference type="AlphaFoldDB" id="A0A8J3E0I8"/>
<proteinExistence type="predicted"/>